<dbReference type="InterPro" id="IPR036397">
    <property type="entry name" value="RNaseH_sf"/>
</dbReference>
<dbReference type="SUPFAM" id="SSF53098">
    <property type="entry name" value="Ribonuclease H-like"/>
    <property type="match status" value="1"/>
</dbReference>
<proteinExistence type="predicted"/>
<dbReference type="Proteomes" id="UP000515728">
    <property type="component" value="Chromosome"/>
</dbReference>
<dbReference type="InterPro" id="IPR047656">
    <property type="entry name" value="IS481-like_transpos"/>
</dbReference>
<name>A0A7G7ML44_9PSEU</name>
<evidence type="ECO:0000259" key="2">
    <source>
        <dbReference type="PROSITE" id="PS50994"/>
    </source>
</evidence>
<evidence type="ECO:0000313" key="4">
    <source>
        <dbReference type="Proteomes" id="UP000515728"/>
    </source>
</evidence>
<dbReference type="GO" id="GO:0015074">
    <property type="term" value="P:DNA integration"/>
    <property type="evidence" value="ECO:0007669"/>
    <property type="project" value="InterPro"/>
</dbReference>
<dbReference type="NCBIfam" id="NF033577">
    <property type="entry name" value="transpos_IS481"/>
    <property type="match status" value="1"/>
</dbReference>
<dbReference type="GO" id="GO:0003676">
    <property type="term" value="F:nucleic acid binding"/>
    <property type="evidence" value="ECO:0007669"/>
    <property type="project" value="InterPro"/>
</dbReference>
<dbReference type="PANTHER" id="PTHR35004:SF7">
    <property type="entry name" value="INTEGRASE PROTEIN"/>
    <property type="match status" value="1"/>
</dbReference>
<feature type="region of interest" description="Disordered" evidence="1">
    <location>
        <begin position="589"/>
        <end position="608"/>
    </location>
</feature>
<dbReference type="PROSITE" id="PS50994">
    <property type="entry name" value="INTEGRASE"/>
    <property type="match status" value="1"/>
</dbReference>
<dbReference type="SUPFAM" id="SSF46689">
    <property type="entry name" value="Homeodomain-like"/>
    <property type="match status" value="1"/>
</dbReference>
<dbReference type="Pfam" id="PF13565">
    <property type="entry name" value="HTH_32"/>
    <property type="match status" value="1"/>
</dbReference>
<dbReference type="InterPro" id="IPR009057">
    <property type="entry name" value="Homeodomain-like_sf"/>
</dbReference>
<dbReference type="PANTHER" id="PTHR35004">
    <property type="entry name" value="TRANSPOSASE RV3428C-RELATED"/>
    <property type="match status" value="1"/>
</dbReference>
<dbReference type="Pfam" id="PF13683">
    <property type="entry name" value="rve_3"/>
    <property type="match status" value="1"/>
</dbReference>
<accession>A0A7G7ML44</accession>
<dbReference type="EMBL" id="CP060131">
    <property type="protein sequence ID" value="QNG53505.1"/>
    <property type="molecule type" value="Genomic_DNA"/>
</dbReference>
<feature type="compositionally biased region" description="Pro residues" evidence="1">
    <location>
        <begin position="328"/>
        <end position="342"/>
    </location>
</feature>
<dbReference type="AlphaFoldDB" id="A0A7G7ML44"/>
<sequence length="608" mass="66677">MALVDMTVVEQRYRAVLAVQRGETKTDVAALVGVSRQSVHSWCVRYAVHGLAGLVDRSHRPDSCPHQTSPEMEAWVCEIRREHPGWGAHRIVHELARLAGSGVVVPSRNSVHRILVRNGLVDPRRRKRRREDYLRWERATPMALWQLDIVGGVMLVDGTECKIVTGVDDHSRFNVIASVVARATGRAVCLAFIEAMRRYGIPDEVLTDNGKQFTDRFGKGGEVLFDRICRDNGITHRLTQPASPTTTGKVERFHQTLRREWLDHAGPFESVLAAQAALDTWITAYNLDRPHRSLDMAYPVDRFTAGQDHQAGTEELLPLRVPPILEPDPRPVAPAPAAPPVRPVEVGAPREDGDAPPAGAVYRGGAVEFERVVPASGNLGVAGKQFWLGPVRAGVTVTFWADHELIHLSIAGARIKTVRSHLSANDLAALAAGGGRPAGASPLPPTEPDGTALEVDRTVSKDGLISLGQRSILAAEILAGRRVTVRIEEHTLMFFNPDTRELLRTRPNPLTYEQARKLRGARPAGAPPRPAVEPITVQRRASNSGVIMVVGQKLALGRAHAHTVVTAHVAEHTITVDFIDGGRRTFRRTTDQPVRSWKAQKPRNPSVS</sequence>
<dbReference type="KEGG" id="ppel:H6H00_05925"/>
<evidence type="ECO:0000313" key="3">
    <source>
        <dbReference type="EMBL" id="QNG53505.1"/>
    </source>
</evidence>
<feature type="domain" description="Integrase catalytic" evidence="2">
    <location>
        <begin position="137"/>
        <end position="307"/>
    </location>
</feature>
<protein>
    <submittedName>
        <fullName evidence="3">IS481 family transposase</fullName>
    </submittedName>
</protein>
<dbReference type="Gene3D" id="3.30.420.10">
    <property type="entry name" value="Ribonuclease H-like superfamily/Ribonuclease H"/>
    <property type="match status" value="1"/>
</dbReference>
<organism evidence="3 4">
    <name type="scientific">Pseudonocardia petroleophila</name>
    <dbReference type="NCBI Taxonomy" id="37331"/>
    <lineage>
        <taxon>Bacteria</taxon>
        <taxon>Bacillati</taxon>
        <taxon>Actinomycetota</taxon>
        <taxon>Actinomycetes</taxon>
        <taxon>Pseudonocardiales</taxon>
        <taxon>Pseudonocardiaceae</taxon>
        <taxon>Pseudonocardia</taxon>
    </lineage>
</organism>
<evidence type="ECO:0000256" key="1">
    <source>
        <dbReference type="SAM" id="MobiDB-lite"/>
    </source>
</evidence>
<keyword evidence="4" id="KW-1185">Reference proteome</keyword>
<reference evidence="3 4" key="1">
    <citation type="submission" date="2020-08" db="EMBL/GenBank/DDBJ databases">
        <authorList>
            <person name="Mo P."/>
        </authorList>
    </citation>
    <scope>NUCLEOTIDE SEQUENCE [LARGE SCALE GENOMIC DNA]</scope>
    <source>
        <strain evidence="3 4">CGMCC 4.1532</strain>
    </source>
</reference>
<feature type="region of interest" description="Disordered" evidence="1">
    <location>
        <begin position="328"/>
        <end position="359"/>
    </location>
</feature>
<dbReference type="InterPro" id="IPR001584">
    <property type="entry name" value="Integrase_cat-core"/>
</dbReference>
<gene>
    <name evidence="3" type="ORF">H6H00_05925</name>
</gene>
<dbReference type="InterPro" id="IPR012337">
    <property type="entry name" value="RNaseH-like_sf"/>
</dbReference>